<dbReference type="GO" id="GO:0016491">
    <property type="term" value="F:oxidoreductase activity"/>
    <property type="evidence" value="ECO:0007669"/>
    <property type="project" value="UniProtKB-KW"/>
</dbReference>
<evidence type="ECO:0000256" key="3">
    <source>
        <dbReference type="ARBA" id="ARBA00023002"/>
    </source>
</evidence>
<protein>
    <recommendedName>
        <fullName evidence="6">WW domain-containing oxidoreductase</fullName>
    </recommendedName>
</protein>
<gene>
    <name evidence="4" type="ORF">LSINAPIS_LOCUS12094</name>
</gene>
<dbReference type="EMBL" id="FZQP02005554">
    <property type="protein sequence ID" value="VVD01747.1"/>
    <property type="molecule type" value="Genomic_DNA"/>
</dbReference>
<name>A0A5E4QUR8_9NEOP</name>
<evidence type="ECO:0000256" key="1">
    <source>
        <dbReference type="ARBA" id="ARBA00006484"/>
    </source>
</evidence>
<dbReference type="PANTHER" id="PTHR24320">
    <property type="entry name" value="RETINOL DEHYDROGENASE"/>
    <property type="match status" value="1"/>
</dbReference>
<keyword evidence="3" id="KW-0560">Oxidoreductase</keyword>
<dbReference type="SUPFAM" id="SSF51735">
    <property type="entry name" value="NAD(P)-binding Rossmann-fold domains"/>
    <property type="match status" value="1"/>
</dbReference>
<accession>A0A5E4QUR8</accession>
<dbReference type="Pfam" id="PF00106">
    <property type="entry name" value="adh_short"/>
    <property type="match status" value="1"/>
</dbReference>
<evidence type="ECO:0000313" key="5">
    <source>
        <dbReference type="Proteomes" id="UP000324832"/>
    </source>
</evidence>
<keyword evidence="5" id="KW-1185">Reference proteome</keyword>
<comment type="similarity">
    <text evidence="1">Belongs to the short-chain dehydrogenases/reductases (SDR) family.</text>
</comment>
<evidence type="ECO:0000313" key="4">
    <source>
        <dbReference type="EMBL" id="VVD01747.1"/>
    </source>
</evidence>
<dbReference type="Proteomes" id="UP000324832">
    <property type="component" value="Unassembled WGS sequence"/>
</dbReference>
<dbReference type="AlphaFoldDB" id="A0A5E4QUR8"/>
<dbReference type="Gene3D" id="3.40.50.720">
    <property type="entry name" value="NAD(P)-binding Rossmann-like Domain"/>
    <property type="match status" value="1"/>
</dbReference>
<organism evidence="4 5">
    <name type="scientific">Leptidea sinapis</name>
    <dbReference type="NCBI Taxonomy" id="189913"/>
    <lineage>
        <taxon>Eukaryota</taxon>
        <taxon>Metazoa</taxon>
        <taxon>Ecdysozoa</taxon>
        <taxon>Arthropoda</taxon>
        <taxon>Hexapoda</taxon>
        <taxon>Insecta</taxon>
        <taxon>Pterygota</taxon>
        <taxon>Neoptera</taxon>
        <taxon>Endopterygota</taxon>
        <taxon>Lepidoptera</taxon>
        <taxon>Glossata</taxon>
        <taxon>Ditrysia</taxon>
        <taxon>Papilionoidea</taxon>
        <taxon>Pieridae</taxon>
        <taxon>Dismorphiinae</taxon>
        <taxon>Leptidea</taxon>
    </lineage>
</organism>
<reference evidence="4 5" key="1">
    <citation type="submission" date="2017-07" db="EMBL/GenBank/DDBJ databases">
        <authorList>
            <person name="Talla V."/>
            <person name="Backstrom N."/>
        </authorList>
    </citation>
    <scope>NUCLEOTIDE SEQUENCE [LARGE SCALE GENOMIC DNA]</scope>
</reference>
<dbReference type="InterPro" id="IPR036291">
    <property type="entry name" value="NAD(P)-bd_dom_sf"/>
</dbReference>
<proteinExistence type="inferred from homology"/>
<evidence type="ECO:0000256" key="2">
    <source>
        <dbReference type="ARBA" id="ARBA00022857"/>
    </source>
</evidence>
<sequence length="360" mass="41156">MFYRQMIRQYSTYRKVSNLIKGALQEVQFVRIHGPTADEVMGDADLSDKTCLITGANSGIGLEVTRCLNKRDCRVLMACRNPYEARIVAKNVCEKPNNLKMYEINLASLASVEKCSENIIKQEKNIDILILNAATFGLPWSLTEDGLETTFQVNFLSQYFLLLRLEELLSPNARVIFTSSESHRNINWPIEKRLSPTIEDLSLPQKEYTTIKSYNISKLCGLLAMHYLGYRWLYTGRSVFCAHPGSFIKTRLPRNWWVYEALYTSMLPFSKTVPQAASAVTYCATSPDLKDVTTFYIKNCTRCEESELARDTHLSFKVQDLVRDVLRDRIPNYDYSIVRPDADHVAEPSIEATLMSNYSG</sequence>
<keyword evidence="2" id="KW-0521">NADP</keyword>
<dbReference type="PANTHER" id="PTHR24320:SF282">
    <property type="entry name" value="WW DOMAIN-CONTAINING OXIDOREDUCTASE"/>
    <property type="match status" value="1"/>
</dbReference>
<evidence type="ECO:0008006" key="6">
    <source>
        <dbReference type="Google" id="ProtNLM"/>
    </source>
</evidence>
<dbReference type="InterPro" id="IPR002347">
    <property type="entry name" value="SDR_fam"/>
</dbReference>